<proteinExistence type="predicted"/>
<feature type="domain" description="N-acetyltransferase" evidence="3">
    <location>
        <begin position="38"/>
        <end position="182"/>
    </location>
</feature>
<dbReference type="InterPro" id="IPR050832">
    <property type="entry name" value="Bact_Acetyltransf"/>
</dbReference>
<dbReference type="EMBL" id="JAPDFR010000001">
    <property type="protein sequence ID" value="KAK0391086.1"/>
    <property type="molecule type" value="Genomic_DNA"/>
</dbReference>
<evidence type="ECO:0000313" key="5">
    <source>
        <dbReference type="Proteomes" id="UP001175261"/>
    </source>
</evidence>
<dbReference type="InterPro" id="IPR016181">
    <property type="entry name" value="Acyl_CoA_acyltransferase"/>
</dbReference>
<dbReference type="PANTHER" id="PTHR43877">
    <property type="entry name" value="AMINOALKYLPHOSPHONATE N-ACETYLTRANSFERASE-RELATED-RELATED"/>
    <property type="match status" value="1"/>
</dbReference>
<dbReference type="Proteomes" id="UP001175261">
    <property type="component" value="Unassembled WGS sequence"/>
</dbReference>
<accession>A0AA39GPL9</accession>
<reference evidence="4" key="1">
    <citation type="submission" date="2022-10" db="EMBL/GenBank/DDBJ databases">
        <title>Determination and structural analysis of whole genome sequence of Sarocladium strictum F4-1.</title>
        <authorList>
            <person name="Hu L."/>
            <person name="Jiang Y."/>
        </authorList>
    </citation>
    <scope>NUCLEOTIDE SEQUENCE</scope>
    <source>
        <strain evidence="4">F4-1</strain>
    </source>
</reference>
<keyword evidence="1" id="KW-0808">Transferase</keyword>
<evidence type="ECO:0000256" key="1">
    <source>
        <dbReference type="ARBA" id="ARBA00022679"/>
    </source>
</evidence>
<dbReference type="AlphaFoldDB" id="A0AA39GPL9"/>
<keyword evidence="5" id="KW-1185">Reference proteome</keyword>
<protein>
    <recommendedName>
        <fullName evidence="3">N-acetyltransferase domain-containing protein</fullName>
    </recommendedName>
</protein>
<dbReference type="GO" id="GO:0016747">
    <property type="term" value="F:acyltransferase activity, transferring groups other than amino-acyl groups"/>
    <property type="evidence" value="ECO:0007669"/>
    <property type="project" value="InterPro"/>
</dbReference>
<comment type="caution">
    <text evidence="4">The sequence shown here is derived from an EMBL/GenBank/DDBJ whole genome shotgun (WGS) entry which is preliminary data.</text>
</comment>
<gene>
    <name evidence="4" type="ORF">NLU13_0588</name>
</gene>
<dbReference type="SUPFAM" id="SSF55729">
    <property type="entry name" value="Acyl-CoA N-acyltransferases (Nat)"/>
    <property type="match status" value="1"/>
</dbReference>
<evidence type="ECO:0000256" key="2">
    <source>
        <dbReference type="ARBA" id="ARBA00023315"/>
    </source>
</evidence>
<dbReference type="Gene3D" id="3.40.630.30">
    <property type="match status" value="1"/>
</dbReference>
<sequence>MHAAGTVVQFKPTQHSHLVAYLAALHAGCITHDRTVATFLPPLSHEKLLTWWKGRIAEVSDGTRVIYILVKDATIRPSGTDLLGVVMLSMPFSETGKARGVVEKLLVHQSHRGKGAARELLNALQVDALQRGRTLLTLDTETGSDAEEVYKKLGWTEVGRIPKYAISPDGELKDETFFYKQL</sequence>
<evidence type="ECO:0000259" key="3">
    <source>
        <dbReference type="PROSITE" id="PS51186"/>
    </source>
</evidence>
<dbReference type="Pfam" id="PF00583">
    <property type="entry name" value="Acetyltransf_1"/>
    <property type="match status" value="1"/>
</dbReference>
<dbReference type="CDD" id="cd04301">
    <property type="entry name" value="NAT_SF"/>
    <property type="match status" value="1"/>
</dbReference>
<evidence type="ECO:0000313" key="4">
    <source>
        <dbReference type="EMBL" id="KAK0391086.1"/>
    </source>
</evidence>
<organism evidence="4 5">
    <name type="scientific">Sarocladium strictum</name>
    <name type="common">Black bundle disease fungus</name>
    <name type="synonym">Acremonium strictum</name>
    <dbReference type="NCBI Taxonomy" id="5046"/>
    <lineage>
        <taxon>Eukaryota</taxon>
        <taxon>Fungi</taxon>
        <taxon>Dikarya</taxon>
        <taxon>Ascomycota</taxon>
        <taxon>Pezizomycotina</taxon>
        <taxon>Sordariomycetes</taxon>
        <taxon>Hypocreomycetidae</taxon>
        <taxon>Hypocreales</taxon>
        <taxon>Sarocladiaceae</taxon>
        <taxon>Sarocladium</taxon>
    </lineage>
</organism>
<dbReference type="InterPro" id="IPR000182">
    <property type="entry name" value="GNAT_dom"/>
</dbReference>
<dbReference type="PROSITE" id="PS51186">
    <property type="entry name" value="GNAT"/>
    <property type="match status" value="1"/>
</dbReference>
<name>A0AA39GPL9_SARSR</name>
<keyword evidence="2" id="KW-0012">Acyltransferase</keyword>
<dbReference type="PANTHER" id="PTHR43877:SF2">
    <property type="entry name" value="AMINOALKYLPHOSPHONATE N-ACETYLTRANSFERASE-RELATED"/>
    <property type="match status" value="1"/>
</dbReference>